<keyword evidence="1" id="KW-1133">Transmembrane helix</keyword>
<reference evidence="2 3" key="1">
    <citation type="submission" date="2019-08" db="EMBL/GenBank/DDBJ databases">
        <title>In-depth cultivation of the pig gut microbiome towards novel bacterial diversity and tailored functional studies.</title>
        <authorList>
            <person name="Wylensek D."/>
            <person name="Hitch T.C.A."/>
            <person name="Clavel T."/>
        </authorList>
    </citation>
    <scope>NUCLEOTIDE SEQUENCE [LARGE SCALE GENOMIC DNA]</scope>
    <source>
        <strain evidence="2 3">Oil+RF-744-GAM-WT-6</strain>
    </source>
</reference>
<keyword evidence="1" id="KW-0472">Membrane</keyword>
<evidence type="ECO:0000256" key="1">
    <source>
        <dbReference type="SAM" id="Phobius"/>
    </source>
</evidence>
<accession>A0A7X2THG9</accession>
<dbReference type="Proteomes" id="UP000461880">
    <property type="component" value="Unassembled WGS sequence"/>
</dbReference>
<name>A0A7X2THG9_9FIRM</name>
<protein>
    <submittedName>
        <fullName evidence="2">DUF624 domain-containing protein</fullName>
    </submittedName>
</protein>
<gene>
    <name evidence="2" type="ORF">FYJ51_11775</name>
</gene>
<dbReference type="AlphaFoldDB" id="A0A7X2THG9"/>
<feature type="transmembrane region" description="Helical" evidence="1">
    <location>
        <begin position="109"/>
        <end position="129"/>
    </location>
</feature>
<keyword evidence="3" id="KW-1185">Reference proteome</keyword>
<dbReference type="Pfam" id="PF04854">
    <property type="entry name" value="DUF624"/>
    <property type="match status" value="1"/>
</dbReference>
<organism evidence="2 3">
    <name type="scientific">Stecheria intestinalis</name>
    <dbReference type="NCBI Taxonomy" id="2606630"/>
    <lineage>
        <taxon>Bacteria</taxon>
        <taxon>Bacillati</taxon>
        <taxon>Bacillota</taxon>
        <taxon>Erysipelotrichia</taxon>
        <taxon>Erysipelotrichales</taxon>
        <taxon>Erysipelotrichaceae</taxon>
        <taxon>Stecheria</taxon>
    </lineage>
</organism>
<dbReference type="EMBL" id="VUMN01000037">
    <property type="protein sequence ID" value="MSS59571.1"/>
    <property type="molecule type" value="Genomic_DNA"/>
</dbReference>
<feature type="transmembrane region" description="Helical" evidence="1">
    <location>
        <begin position="178"/>
        <end position="198"/>
    </location>
</feature>
<dbReference type="InterPro" id="IPR006938">
    <property type="entry name" value="DUF624"/>
</dbReference>
<sequence length="209" mass="23080">MEKDSNLLTNRKVNGVLAKITDLILVNILFLLTCIPVVTIADATAAMYHMMYHLHEGKDDRTISEYFSFFAKNFVKSLPVEIALAIAAAIQAAAYSAVKDGYGNSVLSVLFLIDVAVISVYSWLVVLFARYENPFAKHLDNAWRLALAELPITLLCVVLRVLPLILVGAAGGSLSGSTLFWFVIGFALIAYVCSSWYLRIFAKRIPSEQ</sequence>
<evidence type="ECO:0000313" key="2">
    <source>
        <dbReference type="EMBL" id="MSS59571.1"/>
    </source>
</evidence>
<keyword evidence="1" id="KW-0812">Transmembrane</keyword>
<dbReference type="RefSeq" id="WP_154505818.1">
    <property type="nucleotide sequence ID" value="NZ_VUMN01000037.1"/>
</dbReference>
<evidence type="ECO:0000313" key="3">
    <source>
        <dbReference type="Proteomes" id="UP000461880"/>
    </source>
</evidence>
<proteinExistence type="predicted"/>
<feature type="transmembrane region" description="Helical" evidence="1">
    <location>
        <begin position="20"/>
        <end position="41"/>
    </location>
</feature>
<feature type="transmembrane region" description="Helical" evidence="1">
    <location>
        <begin position="150"/>
        <end position="172"/>
    </location>
</feature>
<comment type="caution">
    <text evidence="2">The sequence shown here is derived from an EMBL/GenBank/DDBJ whole genome shotgun (WGS) entry which is preliminary data.</text>
</comment>